<feature type="region of interest" description="Disordered" evidence="1">
    <location>
        <begin position="345"/>
        <end position="376"/>
    </location>
</feature>
<accession>A0A930Y4J9</accession>
<dbReference type="Gene3D" id="3.30.1490.20">
    <property type="entry name" value="ATP-grasp fold, A domain"/>
    <property type="match status" value="1"/>
</dbReference>
<dbReference type="GO" id="GO:0005524">
    <property type="term" value="F:ATP binding"/>
    <property type="evidence" value="ECO:0007669"/>
    <property type="project" value="InterPro"/>
</dbReference>
<name>A0A930Y4J9_9ACTN</name>
<feature type="chain" id="PRO_5039423928" evidence="2">
    <location>
        <begin position="20"/>
        <end position="468"/>
    </location>
</feature>
<gene>
    <name evidence="3" type="ORF">ISG29_01080</name>
</gene>
<evidence type="ECO:0000256" key="1">
    <source>
        <dbReference type="SAM" id="MobiDB-lite"/>
    </source>
</evidence>
<keyword evidence="4" id="KW-1185">Reference proteome</keyword>
<proteinExistence type="predicted"/>
<evidence type="ECO:0000256" key="2">
    <source>
        <dbReference type="SAM" id="SignalP"/>
    </source>
</evidence>
<comment type="caution">
    <text evidence="3">The sequence shown here is derived from an EMBL/GenBank/DDBJ whole genome shotgun (WGS) entry which is preliminary data.</text>
</comment>
<organism evidence="3 4">
    <name type="scientific">Nocardioides acrostichi</name>
    <dbReference type="NCBI Taxonomy" id="2784339"/>
    <lineage>
        <taxon>Bacteria</taxon>
        <taxon>Bacillati</taxon>
        <taxon>Actinomycetota</taxon>
        <taxon>Actinomycetes</taxon>
        <taxon>Propionibacteriales</taxon>
        <taxon>Nocardioidaceae</taxon>
        <taxon>Nocardioides</taxon>
    </lineage>
</organism>
<keyword evidence="2" id="KW-0732">Signal</keyword>
<dbReference type="Proteomes" id="UP000656804">
    <property type="component" value="Unassembled WGS sequence"/>
</dbReference>
<evidence type="ECO:0000313" key="3">
    <source>
        <dbReference type="EMBL" id="MBF4160265.1"/>
    </source>
</evidence>
<feature type="compositionally biased region" description="Basic and acidic residues" evidence="1">
    <location>
        <begin position="345"/>
        <end position="374"/>
    </location>
</feature>
<sequence length="468" mass="51828">MRTAAVLGLLALAAPLDLALVGAASVAGRVRGAGTDHTRQAARRRTVLLTGGKMTKALHLARAFHRAGHRVVLVETPSYRWTAHRFSRCVDAFHLVEPPDSPGYAASLLRVVEAEGVDVVVPVCAPASSIPDAEARALLDEHCEVVHPHADDVRRVDDKAAFAALAAELGLAVPDTHRVASRAEAVEVVDSLARSAPGVRYVLKSIVYDPVRRLDLTPLPRPTRAETETFVAGLPIDAEHPWIVQEWVAGTEFCTHGTVREGRLRAYVCCRSSAFQLSYEAVEHPGVRDWVERFVAATDLTGQLSFDLMERPDGTVVGIECNPRPHSAVTLLREPRALAAAYLDQGHDQERDQERDQGGQEHDQGHDQERDQGGQERAWPIEPALGDRPTYWLHHEIWQVLRHPRSAGPHLRLLRRGRDAVLDAHDPWPFWLLYHLQLPSLLVDAWRRGRPWLRLDPNIGKLVAPAGD</sequence>
<protein>
    <submittedName>
        <fullName evidence="3">ATP-grasp enzyme</fullName>
    </submittedName>
</protein>
<dbReference type="InterPro" id="IPR013815">
    <property type="entry name" value="ATP_grasp_subdomain_1"/>
</dbReference>
<reference evidence="3" key="1">
    <citation type="submission" date="2020-11" db="EMBL/GenBank/DDBJ databases">
        <title>Nocardioides sp. CBS4Y-1, whole genome shotgun sequence.</title>
        <authorList>
            <person name="Tuo L."/>
        </authorList>
    </citation>
    <scope>NUCLEOTIDE SEQUENCE</scope>
    <source>
        <strain evidence="3">CBS4Y-1</strain>
    </source>
</reference>
<feature type="signal peptide" evidence="2">
    <location>
        <begin position="1"/>
        <end position="19"/>
    </location>
</feature>
<dbReference type="Gene3D" id="3.30.470.20">
    <property type="entry name" value="ATP-grasp fold, B domain"/>
    <property type="match status" value="1"/>
</dbReference>
<dbReference type="SUPFAM" id="SSF56059">
    <property type="entry name" value="Glutathione synthetase ATP-binding domain-like"/>
    <property type="match status" value="1"/>
</dbReference>
<dbReference type="AlphaFoldDB" id="A0A930Y4J9"/>
<evidence type="ECO:0000313" key="4">
    <source>
        <dbReference type="Proteomes" id="UP000656804"/>
    </source>
</evidence>
<dbReference type="Gene3D" id="3.40.50.20">
    <property type="match status" value="1"/>
</dbReference>
<dbReference type="EMBL" id="JADIVZ010000001">
    <property type="protein sequence ID" value="MBF4160265.1"/>
    <property type="molecule type" value="Genomic_DNA"/>
</dbReference>